<evidence type="ECO:0000313" key="3">
    <source>
        <dbReference type="Proteomes" id="UP000435357"/>
    </source>
</evidence>
<gene>
    <name evidence="2" type="ORF">F3059_05895</name>
</gene>
<sequence>MKSLLLTLLTTCFISISFAQSFEVPENYKLEKGEDYERYEDEIIDCIDWLMSTPPNEETEKRDRASKFYLEWIAGTPDVTIELNLDVAPFAEKSPELLVIYMGGWTKKALNSDEPVSIVDGSEAGLLAVIEYYQKNENIIDKNRKVKKLIRLKKKDKLRQFVLDNA</sequence>
<protein>
    <submittedName>
        <fullName evidence="2">Uncharacterized protein</fullName>
    </submittedName>
</protein>
<feature type="chain" id="PRO_5026979388" evidence="1">
    <location>
        <begin position="20"/>
        <end position="166"/>
    </location>
</feature>
<dbReference type="AlphaFoldDB" id="A0A6N6MC37"/>
<reference evidence="2 3" key="1">
    <citation type="submission" date="2019-09" db="EMBL/GenBank/DDBJ databases">
        <title>Genomes of Cryomorphaceae.</title>
        <authorList>
            <person name="Bowman J.P."/>
        </authorList>
    </citation>
    <scope>NUCLEOTIDE SEQUENCE [LARGE SCALE GENOMIC DNA]</scope>
    <source>
        <strain evidence="2 3">KCTC 52047</strain>
    </source>
</reference>
<keyword evidence="1" id="KW-0732">Signal</keyword>
<evidence type="ECO:0000256" key="1">
    <source>
        <dbReference type="SAM" id="SignalP"/>
    </source>
</evidence>
<feature type="signal peptide" evidence="1">
    <location>
        <begin position="1"/>
        <end position="19"/>
    </location>
</feature>
<organism evidence="2 3">
    <name type="scientific">Salibacter halophilus</name>
    <dbReference type="NCBI Taxonomy" id="1803916"/>
    <lineage>
        <taxon>Bacteria</taxon>
        <taxon>Pseudomonadati</taxon>
        <taxon>Bacteroidota</taxon>
        <taxon>Flavobacteriia</taxon>
        <taxon>Flavobacteriales</taxon>
        <taxon>Salibacteraceae</taxon>
        <taxon>Salibacter</taxon>
    </lineage>
</organism>
<comment type="caution">
    <text evidence="2">The sequence shown here is derived from an EMBL/GenBank/DDBJ whole genome shotgun (WGS) entry which is preliminary data.</text>
</comment>
<evidence type="ECO:0000313" key="2">
    <source>
        <dbReference type="EMBL" id="KAB1064884.1"/>
    </source>
</evidence>
<dbReference type="Proteomes" id="UP000435357">
    <property type="component" value="Unassembled WGS sequence"/>
</dbReference>
<dbReference type="OrthoDB" id="793442at2"/>
<accession>A0A6N6MC37</accession>
<dbReference type="EMBL" id="WACR01000004">
    <property type="protein sequence ID" value="KAB1064884.1"/>
    <property type="molecule type" value="Genomic_DNA"/>
</dbReference>
<proteinExistence type="predicted"/>
<dbReference type="RefSeq" id="WP_151167204.1">
    <property type="nucleotide sequence ID" value="NZ_WACR01000004.1"/>
</dbReference>
<keyword evidence="3" id="KW-1185">Reference proteome</keyword>
<name>A0A6N6MC37_9FLAO</name>